<dbReference type="AlphaFoldDB" id="A0A429ZPA8"/>
<organism evidence="1 2">
    <name type="scientific">Vagococcus vulneris</name>
    <dbReference type="NCBI Taxonomy" id="1977869"/>
    <lineage>
        <taxon>Bacteria</taxon>
        <taxon>Bacillati</taxon>
        <taxon>Bacillota</taxon>
        <taxon>Bacilli</taxon>
        <taxon>Lactobacillales</taxon>
        <taxon>Enterococcaceae</taxon>
        <taxon>Vagococcus</taxon>
    </lineage>
</organism>
<gene>
    <name evidence="1" type="ORF">CBF37_11435</name>
</gene>
<comment type="caution">
    <text evidence="1">The sequence shown here is derived from an EMBL/GenBank/DDBJ whole genome shotgun (WGS) entry which is preliminary data.</text>
</comment>
<reference evidence="1 2" key="1">
    <citation type="submission" date="2017-05" db="EMBL/GenBank/DDBJ databases">
        <title>Vagococcus spp. assemblies.</title>
        <authorList>
            <person name="Gulvik C.A."/>
        </authorList>
    </citation>
    <scope>NUCLEOTIDE SEQUENCE [LARGE SCALE GENOMIC DNA]</scope>
    <source>
        <strain evidence="1 2">SS1995</strain>
    </source>
</reference>
<proteinExistence type="predicted"/>
<name>A0A429ZPA8_9ENTE</name>
<evidence type="ECO:0000313" key="1">
    <source>
        <dbReference type="EMBL" id="RST95515.1"/>
    </source>
</evidence>
<keyword evidence="2" id="KW-1185">Reference proteome</keyword>
<dbReference type="RefSeq" id="WP_165866720.1">
    <property type="nucleotide sequence ID" value="NZ_NGJS01000032.1"/>
</dbReference>
<dbReference type="Proteomes" id="UP000287857">
    <property type="component" value="Unassembled WGS sequence"/>
</dbReference>
<dbReference type="EMBL" id="NGJS01000032">
    <property type="protein sequence ID" value="RST95515.1"/>
    <property type="molecule type" value="Genomic_DNA"/>
</dbReference>
<protein>
    <submittedName>
        <fullName evidence="1">Uncharacterized protein</fullName>
    </submittedName>
</protein>
<accession>A0A429ZPA8</accession>
<evidence type="ECO:0000313" key="2">
    <source>
        <dbReference type="Proteomes" id="UP000287857"/>
    </source>
</evidence>
<sequence>MIKIEISEPVTEGVSLAEQTDFPIRIYDTIGFKISSKRCVLKSTTKAQSYATVNKKYSDN</sequence>